<evidence type="ECO:0000256" key="3">
    <source>
        <dbReference type="ARBA" id="ARBA00023163"/>
    </source>
</evidence>
<dbReference type="SUPFAM" id="SSF48498">
    <property type="entry name" value="Tetracyclin repressor-like, C-terminal domain"/>
    <property type="match status" value="1"/>
</dbReference>
<dbReference type="EMBL" id="VFOW01000001">
    <property type="protein sequence ID" value="TQL78967.1"/>
    <property type="molecule type" value="Genomic_DNA"/>
</dbReference>
<dbReference type="PANTHER" id="PTHR30055">
    <property type="entry name" value="HTH-TYPE TRANSCRIPTIONAL REGULATOR RUTR"/>
    <property type="match status" value="1"/>
</dbReference>
<dbReference type="InterPro" id="IPR001647">
    <property type="entry name" value="HTH_TetR"/>
</dbReference>
<dbReference type="Gene3D" id="1.10.10.60">
    <property type="entry name" value="Homeodomain-like"/>
    <property type="match status" value="1"/>
</dbReference>
<dbReference type="Pfam" id="PF02909">
    <property type="entry name" value="TetR_C_1"/>
    <property type="match status" value="1"/>
</dbReference>
<comment type="caution">
    <text evidence="6">The sequence shown here is derived from an EMBL/GenBank/DDBJ whole genome shotgun (WGS) entry which is preliminary data.</text>
</comment>
<evidence type="ECO:0000256" key="4">
    <source>
        <dbReference type="PROSITE-ProRule" id="PRU00335"/>
    </source>
</evidence>
<dbReference type="SUPFAM" id="SSF46689">
    <property type="entry name" value="Homeodomain-like"/>
    <property type="match status" value="1"/>
</dbReference>
<dbReference type="OrthoDB" id="2570341at2"/>
<dbReference type="InParanoid" id="A0A543B2A8"/>
<keyword evidence="2 4" id="KW-0238">DNA-binding</keyword>
<evidence type="ECO:0000313" key="6">
    <source>
        <dbReference type="EMBL" id="TQL78967.1"/>
    </source>
</evidence>
<evidence type="ECO:0000256" key="1">
    <source>
        <dbReference type="ARBA" id="ARBA00023015"/>
    </source>
</evidence>
<keyword evidence="3" id="KW-0804">Transcription</keyword>
<dbReference type="GO" id="GO:0003700">
    <property type="term" value="F:DNA-binding transcription factor activity"/>
    <property type="evidence" value="ECO:0007669"/>
    <property type="project" value="TreeGrafter"/>
</dbReference>
<dbReference type="InterPro" id="IPR004111">
    <property type="entry name" value="Repressor_TetR_C"/>
</dbReference>
<evidence type="ECO:0000313" key="7">
    <source>
        <dbReference type="Proteomes" id="UP000317043"/>
    </source>
</evidence>
<gene>
    <name evidence="6" type="ORF">FB566_4565</name>
</gene>
<dbReference type="InterPro" id="IPR009057">
    <property type="entry name" value="Homeodomain-like_sf"/>
</dbReference>
<organism evidence="6 7">
    <name type="scientific">Stackebrandtia endophytica</name>
    <dbReference type="NCBI Taxonomy" id="1496996"/>
    <lineage>
        <taxon>Bacteria</taxon>
        <taxon>Bacillati</taxon>
        <taxon>Actinomycetota</taxon>
        <taxon>Actinomycetes</taxon>
        <taxon>Glycomycetales</taxon>
        <taxon>Glycomycetaceae</taxon>
        <taxon>Stackebrandtia</taxon>
    </lineage>
</organism>
<dbReference type="Proteomes" id="UP000317043">
    <property type="component" value="Unassembled WGS sequence"/>
</dbReference>
<keyword evidence="7" id="KW-1185">Reference proteome</keyword>
<evidence type="ECO:0000256" key="2">
    <source>
        <dbReference type="ARBA" id="ARBA00023125"/>
    </source>
</evidence>
<keyword evidence="1" id="KW-0805">Transcription regulation</keyword>
<name>A0A543B2A8_9ACTN</name>
<reference evidence="6 7" key="1">
    <citation type="submission" date="2019-06" db="EMBL/GenBank/DDBJ databases">
        <title>Sequencing the genomes of 1000 actinobacteria strains.</title>
        <authorList>
            <person name="Klenk H.-P."/>
        </authorList>
    </citation>
    <scope>NUCLEOTIDE SEQUENCE [LARGE SCALE GENOMIC DNA]</scope>
    <source>
        <strain evidence="6 7">DSM 45928</strain>
    </source>
</reference>
<dbReference type="Gene3D" id="1.10.357.10">
    <property type="entry name" value="Tetracycline Repressor, domain 2"/>
    <property type="match status" value="1"/>
</dbReference>
<proteinExistence type="predicted"/>
<dbReference type="AlphaFoldDB" id="A0A543B2A8"/>
<dbReference type="PANTHER" id="PTHR30055:SF234">
    <property type="entry name" value="HTH-TYPE TRANSCRIPTIONAL REGULATOR BETI"/>
    <property type="match status" value="1"/>
</dbReference>
<evidence type="ECO:0000259" key="5">
    <source>
        <dbReference type="PROSITE" id="PS50977"/>
    </source>
</evidence>
<feature type="DNA-binding region" description="H-T-H motif" evidence="4">
    <location>
        <begin position="60"/>
        <end position="79"/>
    </location>
</feature>
<feature type="domain" description="HTH tetR-type" evidence="5">
    <location>
        <begin position="37"/>
        <end position="97"/>
    </location>
</feature>
<dbReference type="InterPro" id="IPR050109">
    <property type="entry name" value="HTH-type_TetR-like_transc_reg"/>
</dbReference>
<dbReference type="PROSITE" id="PS50977">
    <property type="entry name" value="HTH_TETR_2"/>
    <property type="match status" value="1"/>
</dbReference>
<sequence>MPVNVPAVTDVTRTRRLIELLWRHERPQPVRPGPRPRVTVDMVVTAAIARADADGLDSVTIRQIAADIGVRPMTLYSHVPDKEALVTLMIDQCLVDMPPSAAPSPDRRDVLSAVIDGNYRWYLAHPWLIEAHTEQPPPGPGVIGKYERELAVIIPLGLSDVTTDAVLTFVLDYARAAAADTIRSRRAEQTNEQWWEAVGPVLTEMLDPSRFPLAHRIGSAAGARIGGAYDAEHSYRFGVPRILDAVDTLINGEFPDQVE</sequence>
<dbReference type="InterPro" id="IPR036271">
    <property type="entry name" value="Tet_transcr_reg_TetR-rel_C_sf"/>
</dbReference>
<accession>A0A543B2A8</accession>
<protein>
    <submittedName>
        <fullName evidence="6">TetR family transcriptional regulator</fullName>
    </submittedName>
</protein>
<dbReference type="GO" id="GO:0000976">
    <property type="term" value="F:transcription cis-regulatory region binding"/>
    <property type="evidence" value="ECO:0007669"/>
    <property type="project" value="TreeGrafter"/>
</dbReference>
<dbReference type="RefSeq" id="WP_142043920.1">
    <property type="nucleotide sequence ID" value="NZ_JBHTGS010000002.1"/>
</dbReference>
<dbReference type="Pfam" id="PF00440">
    <property type="entry name" value="TetR_N"/>
    <property type="match status" value="1"/>
</dbReference>
<dbReference type="GO" id="GO:0045892">
    <property type="term" value="P:negative regulation of DNA-templated transcription"/>
    <property type="evidence" value="ECO:0007669"/>
    <property type="project" value="InterPro"/>
</dbReference>